<dbReference type="InterPro" id="IPR023828">
    <property type="entry name" value="Peptidase_S8_Ser-AS"/>
</dbReference>
<protein>
    <recommendedName>
        <fullName evidence="7">Peptidase S8/S53 domain-containing protein</fullName>
    </recommendedName>
</protein>
<evidence type="ECO:0000256" key="2">
    <source>
        <dbReference type="ARBA" id="ARBA00022670"/>
    </source>
</evidence>
<keyword evidence="5" id="KW-0720">Serine protease</keyword>
<accession>A0AAD9WNC5</accession>
<feature type="domain" description="Peptidase S8/S53" evidence="7">
    <location>
        <begin position="226"/>
        <end position="468"/>
    </location>
</feature>
<evidence type="ECO:0000256" key="4">
    <source>
        <dbReference type="ARBA" id="ARBA00022801"/>
    </source>
</evidence>
<dbReference type="InterPro" id="IPR000209">
    <property type="entry name" value="Peptidase_S8/S53_dom"/>
</dbReference>
<comment type="caution">
    <text evidence="6">Lacks conserved residue(s) required for the propagation of feature annotation.</text>
</comment>
<keyword evidence="4" id="KW-0378">Hydrolase</keyword>
<evidence type="ECO:0000313" key="8">
    <source>
        <dbReference type="EMBL" id="KAK2637441.1"/>
    </source>
</evidence>
<dbReference type="Pfam" id="PF00082">
    <property type="entry name" value="Peptidase_S8"/>
    <property type="match status" value="1"/>
</dbReference>
<evidence type="ECO:0000256" key="6">
    <source>
        <dbReference type="PROSITE-ProRule" id="PRU01240"/>
    </source>
</evidence>
<dbReference type="GO" id="GO:0004252">
    <property type="term" value="F:serine-type endopeptidase activity"/>
    <property type="evidence" value="ECO:0007669"/>
    <property type="project" value="InterPro"/>
</dbReference>
<evidence type="ECO:0000256" key="5">
    <source>
        <dbReference type="ARBA" id="ARBA00022825"/>
    </source>
</evidence>
<dbReference type="Gene3D" id="3.50.30.30">
    <property type="match status" value="1"/>
</dbReference>
<keyword evidence="3" id="KW-0732">Signal</keyword>
<name>A0AAD9WNC5_9ROSI</name>
<dbReference type="CDD" id="cd02120">
    <property type="entry name" value="PA_subtilisin_like"/>
    <property type="match status" value="1"/>
</dbReference>
<proteinExistence type="inferred from homology"/>
<evidence type="ECO:0000313" key="9">
    <source>
        <dbReference type="Proteomes" id="UP001280121"/>
    </source>
</evidence>
<keyword evidence="2" id="KW-0645">Protease</keyword>
<dbReference type="InterPro" id="IPR015500">
    <property type="entry name" value="Peptidase_S8_subtilisin-rel"/>
</dbReference>
<dbReference type="SUPFAM" id="SSF52743">
    <property type="entry name" value="Subtilisin-like"/>
    <property type="match status" value="1"/>
</dbReference>
<gene>
    <name evidence="8" type="ORF">Ddye_032233</name>
</gene>
<evidence type="ECO:0000259" key="7">
    <source>
        <dbReference type="Pfam" id="PF00082"/>
    </source>
</evidence>
<dbReference type="AlphaFoldDB" id="A0AAD9WNC5"/>
<organism evidence="8 9">
    <name type="scientific">Dipteronia dyeriana</name>
    <dbReference type="NCBI Taxonomy" id="168575"/>
    <lineage>
        <taxon>Eukaryota</taxon>
        <taxon>Viridiplantae</taxon>
        <taxon>Streptophyta</taxon>
        <taxon>Embryophyta</taxon>
        <taxon>Tracheophyta</taxon>
        <taxon>Spermatophyta</taxon>
        <taxon>Magnoliopsida</taxon>
        <taxon>eudicotyledons</taxon>
        <taxon>Gunneridae</taxon>
        <taxon>Pentapetalae</taxon>
        <taxon>rosids</taxon>
        <taxon>malvids</taxon>
        <taxon>Sapindales</taxon>
        <taxon>Sapindaceae</taxon>
        <taxon>Hippocastanoideae</taxon>
        <taxon>Acereae</taxon>
        <taxon>Dipteronia</taxon>
    </lineage>
</organism>
<dbReference type="Proteomes" id="UP001280121">
    <property type="component" value="Unassembled WGS sequence"/>
</dbReference>
<dbReference type="PROSITE" id="PS51892">
    <property type="entry name" value="SUBTILASE"/>
    <property type="match status" value="1"/>
</dbReference>
<dbReference type="PRINTS" id="PR00723">
    <property type="entry name" value="SUBTILISIN"/>
</dbReference>
<evidence type="ECO:0000256" key="1">
    <source>
        <dbReference type="ARBA" id="ARBA00011073"/>
    </source>
</evidence>
<dbReference type="PROSITE" id="PS00138">
    <property type="entry name" value="SUBTILASE_SER"/>
    <property type="match status" value="1"/>
</dbReference>
<sequence length="468" mass="51211">MASPSHILSVYQPNCFSRQSTGKCLYCLYGEQTKGTTFNIGPAHEHATTSCWQGSHKQCSISAGMSGVVSVFPNRKLRLQTTRSWDFMGFSQKIERATTESDVIIGAIDSGIWPESESFNDTGFGPPPTKWRGTCQVSANFTCNKSKILPEQWTLRSGRNPFSERFKRTRDTHCINSSQKPSQHDKFLRLWPGNRQGRRPILPYCSVQSLLVGFLLGSRHSGSFRRCHRDGVDIISVSLGGNPPLDYFNDSIAIGSFHAMRNGILTSISAGNEGPEYSTISNIAPWFLSVAASTIDRNFSTKVQLGNNIFYEGISINTVNLKNTMYPLIYGGDEPNVIRGSPNTSSRLCNEDSLDKNLVKGKIVLCDLLDSGEGPFYAGAAGTVIRDTTRRDYANNFPLPTSYVNNADGSNILTYIKSTDITAAGVNILAAWTPLSSVSEVKGDNRFAPYNMVSGTSMSCPHVSAIAA</sequence>
<dbReference type="InterPro" id="IPR036852">
    <property type="entry name" value="Peptidase_S8/S53_dom_sf"/>
</dbReference>
<reference evidence="8" key="1">
    <citation type="journal article" date="2023" name="Plant J.">
        <title>Genome sequences and population genomics provide insights into the demographic history, inbreeding, and mutation load of two 'living fossil' tree species of Dipteronia.</title>
        <authorList>
            <person name="Feng Y."/>
            <person name="Comes H.P."/>
            <person name="Chen J."/>
            <person name="Zhu S."/>
            <person name="Lu R."/>
            <person name="Zhang X."/>
            <person name="Li P."/>
            <person name="Qiu J."/>
            <person name="Olsen K.M."/>
            <person name="Qiu Y."/>
        </authorList>
    </citation>
    <scope>NUCLEOTIDE SEQUENCE</scope>
    <source>
        <strain evidence="8">KIB01</strain>
    </source>
</reference>
<keyword evidence="9" id="KW-1185">Reference proteome</keyword>
<dbReference type="InterPro" id="IPR045051">
    <property type="entry name" value="SBT"/>
</dbReference>
<dbReference type="EMBL" id="JANJYI010000009">
    <property type="protein sequence ID" value="KAK2637441.1"/>
    <property type="molecule type" value="Genomic_DNA"/>
</dbReference>
<comment type="similarity">
    <text evidence="1 6">Belongs to the peptidase S8 family.</text>
</comment>
<evidence type="ECO:0000256" key="3">
    <source>
        <dbReference type="ARBA" id="ARBA00022729"/>
    </source>
</evidence>
<comment type="caution">
    <text evidence="8">The sequence shown here is derived from an EMBL/GenBank/DDBJ whole genome shotgun (WGS) entry which is preliminary data.</text>
</comment>
<dbReference type="GO" id="GO:0006508">
    <property type="term" value="P:proteolysis"/>
    <property type="evidence" value="ECO:0007669"/>
    <property type="project" value="UniProtKB-KW"/>
</dbReference>
<dbReference type="Gene3D" id="3.40.50.200">
    <property type="entry name" value="Peptidase S8/S53 domain"/>
    <property type="match status" value="3"/>
</dbReference>
<dbReference type="PANTHER" id="PTHR10795">
    <property type="entry name" value="PROPROTEIN CONVERTASE SUBTILISIN/KEXIN"/>
    <property type="match status" value="1"/>
</dbReference>